<evidence type="ECO:0000313" key="2">
    <source>
        <dbReference type="EMBL" id="GHE81103.1"/>
    </source>
</evidence>
<gene>
    <name evidence="2" type="ORF">GCM10017786_09270</name>
</gene>
<reference evidence="3" key="1">
    <citation type="journal article" date="2019" name="Int. J. Syst. Evol. Microbiol.">
        <title>The Global Catalogue of Microorganisms (GCM) 10K type strain sequencing project: providing services to taxonomists for standard genome sequencing and annotation.</title>
        <authorList>
            <consortium name="The Broad Institute Genomics Platform"/>
            <consortium name="The Broad Institute Genome Sequencing Center for Infectious Disease"/>
            <person name="Wu L."/>
            <person name="Ma J."/>
        </authorList>
    </citation>
    <scope>NUCLEOTIDE SEQUENCE [LARGE SCALE GENOMIC DNA]</scope>
    <source>
        <strain evidence="3">CGMCC 4.7677</strain>
    </source>
</reference>
<dbReference type="InterPro" id="IPR006119">
    <property type="entry name" value="Resolv_N"/>
</dbReference>
<feature type="domain" description="Recombinase" evidence="1">
    <location>
        <begin position="163"/>
        <end position="324"/>
    </location>
</feature>
<dbReference type="InterPro" id="IPR050639">
    <property type="entry name" value="SSR_resolvase"/>
</dbReference>
<dbReference type="PROSITE" id="PS51737">
    <property type="entry name" value="RECOMBINASE_DNA_BIND"/>
    <property type="match status" value="1"/>
</dbReference>
<keyword evidence="3" id="KW-1185">Reference proteome</keyword>
<dbReference type="InterPro" id="IPR011109">
    <property type="entry name" value="DNA_bind_recombinase_dom"/>
</dbReference>
<dbReference type="Pfam" id="PF07508">
    <property type="entry name" value="Recombinase"/>
    <property type="match status" value="1"/>
</dbReference>
<accession>A0ABQ3IE37</accession>
<comment type="caution">
    <text evidence="2">The sequence shown here is derived from an EMBL/GenBank/DDBJ whole genome shotgun (WGS) entry which is preliminary data.</text>
</comment>
<name>A0ABQ3IE37_9PSEU</name>
<organism evidence="2 3">
    <name type="scientific">Amycolatopsis deserti</name>
    <dbReference type="NCBI Taxonomy" id="185696"/>
    <lineage>
        <taxon>Bacteria</taxon>
        <taxon>Bacillati</taxon>
        <taxon>Actinomycetota</taxon>
        <taxon>Actinomycetes</taxon>
        <taxon>Pseudonocardiales</taxon>
        <taxon>Pseudonocardiaceae</taxon>
        <taxon>Amycolatopsis</taxon>
    </lineage>
</organism>
<dbReference type="EMBL" id="BNAU01000001">
    <property type="protein sequence ID" value="GHE81103.1"/>
    <property type="molecule type" value="Genomic_DNA"/>
</dbReference>
<protein>
    <submittedName>
        <fullName evidence="2">Recombinase</fullName>
    </submittedName>
</protein>
<dbReference type="SMART" id="SM00857">
    <property type="entry name" value="Resolvase"/>
    <property type="match status" value="1"/>
</dbReference>
<dbReference type="Gene3D" id="3.90.1750.20">
    <property type="entry name" value="Putative Large Serine Recombinase, Chain B, Domain 2"/>
    <property type="match status" value="1"/>
</dbReference>
<dbReference type="InterPro" id="IPR038109">
    <property type="entry name" value="DNA_bind_recomb_sf"/>
</dbReference>
<dbReference type="PANTHER" id="PTHR30461:SF23">
    <property type="entry name" value="DNA RECOMBINASE-RELATED"/>
    <property type="match status" value="1"/>
</dbReference>
<dbReference type="InterPro" id="IPR036162">
    <property type="entry name" value="Resolvase-like_N_sf"/>
</dbReference>
<dbReference type="CDD" id="cd00338">
    <property type="entry name" value="Ser_Recombinase"/>
    <property type="match status" value="1"/>
</dbReference>
<evidence type="ECO:0000313" key="3">
    <source>
        <dbReference type="Proteomes" id="UP000605897"/>
    </source>
</evidence>
<sequence length="560" mass="63382">MVRFAFYGRVSTEDQQDPEASRNWQRARAQALIDRHGKLVAEFFDIGQSRSIPWKRRPEAARLLEAMRDPDRGFDAVVIGEPQRAFYGNQYGLTFPVFVHYGVELWVPEVGGAVDPESEAHDLVMSVFGGMSKGERNRIKIRVRSAMAAQASVEGRFLGGRPPYGYRLADAGPHPNPAKAAEGKRLRRLEPDPVTAPVVQRIYREYLGGRGMFAIAEGLTRDDVPSPSAHDRARNRHRSGIAWSKGAVRVILSNPRYTGRQVWNKQRKDEVLIDVEDVALGHETRMRWNARDKWILSDDLVHEALIDAETFERAQQVLGARGAGRTTRERQRTRHRYVLRGLVRCGLCGRRMQGQQSREVLFYRCRFPAEYGLANKVEHPRNVYLAERDLLGPLDAWLAKSFAPHRLKDTVDTLYEAQAADDDEHAALAAMRVVEECDQALRRHRAALEAGADPQLVTRWMAETQARRAETLAKARPAARPQRLSKDEIQGLIDSLGDLRRTLIHAAPEDKAAVYQQLGLQMIYHPGKRTVRVETNLDPHSWGYGTCPRGDLNPHALYGH</sequence>
<proteinExistence type="predicted"/>
<dbReference type="PANTHER" id="PTHR30461">
    <property type="entry name" value="DNA-INVERTASE FROM LAMBDOID PROPHAGE"/>
    <property type="match status" value="1"/>
</dbReference>
<dbReference type="SUPFAM" id="SSF53041">
    <property type="entry name" value="Resolvase-like"/>
    <property type="match status" value="1"/>
</dbReference>
<dbReference type="Proteomes" id="UP000605897">
    <property type="component" value="Unassembled WGS sequence"/>
</dbReference>
<dbReference type="Pfam" id="PF00239">
    <property type="entry name" value="Resolvase"/>
    <property type="match status" value="1"/>
</dbReference>
<dbReference type="Pfam" id="PF13408">
    <property type="entry name" value="Zn_ribbon_recom"/>
    <property type="match status" value="1"/>
</dbReference>
<evidence type="ECO:0000259" key="1">
    <source>
        <dbReference type="PROSITE" id="PS51737"/>
    </source>
</evidence>
<dbReference type="InterPro" id="IPR025827">
    <property type="entry name" value="Zn_ribbon_recom_dom"/>
</dbReference>
<dbReference type="Gene3D" id="3.40.50.1390">
    <property type="entry name" value="Resolvase, N-terminal catalytic domain"/>
    <property type="match status" value="1"/>
</dbReference>